<evidence type="ECO:0000256" key="4">
    <source>
        <dbReference type="PROSITE-ProRule" id="PRU00335"/>
    </source>
</evidence>
<dbReference type="PANTHER" id="PTHR47506:SF1">
    <property type="entry name" value="HTH-TYPE TRANSCRIPTIONAL REGULATOR YJDC"/>
    <property type="match status" value="1"/>
</dbReference>
<accession>A0A7K0BUW2</accession>
<keyword evidence="3" id="KW-0804">Transcription</keyword>
<evidence type="ECO:0000313" key="7">
    <source>
        <dbReference type="Proteomes" id="UP000487268"/>
    </source>
</evidence>
<gene>
    <name evidence="6" type="ORF">ACRB68_29960</name>
</gene>
<evidence type="ECO:0000256" key="2">
    <source>
        <dbReference type="ARBA" id="ARBA00023125"/>
    </source>
</evidence>
<evidence type="ECO:0000259" key="5">
    <source>
        <dbReference type="PROSITE" id="PS50977"/>
    </source>
</evidence>
<evidence type="ECO:0000256" key="3">
    <source>
        <dbReference type="ARBA" id="ARBA00023163"/>
    </source>
</evidence>
<comment type="caution">
    <text evidence="6">The sequence shown here is derived from an EMBL/GenBank/DDBJ whole genome shotgun (WGS) entry which is preliminary data.</text>
</comment>
<dbReference type="Proteomes" id="UP000487268">
    <property type="component" value="Unassembled WGS sequence"/>
</dbReference>
<evidence type="ECO:0000256" key="1">
    <source>
        <dbReference type="ARBA" id="ARBA00023015"/>
    </source>
</evidence>
<dbReference type="SUPFAM" id="SSF46689">
    <property type="entry name" value="Homeodomain-like"/>
    <property type="match status" value="1"/>
</dbReference>
<protein>
    <recommendedName>
        <fullName evidence="5">HTH tetR-type domain-containing protein</fullName>
    </recommendedName>
</protein>
<proteinExistence type="predicted"/>
<dbReference type="OrthoDB" id="3474596at2"/>
<keyword evidence="7" id="KW-1185">Reference proteome</keyword>
<dbReference type="PROSITE" id="PS50977">
    <property type="entry name" value="HTH_TETR_2"/>
    <property type="match status" value="1"/>
</dbReference>
<reference evidence="6 7" key="1">
    <citation type="submission" date="2019-10" db="EMBL/GenBank/DDBJ databases">
        <title>Actinomadura rubteroloni sp. nov. and Actinomadura macrotermitis sp. nov., isolated from the gut of fungus growing-termite Macrotermes natalensis.</title>
        <authorList>
            <person name="Benndorf R."/>
            <person name="Martin K."/>
            <person name="Kuefner M."/>
            <person name="De Beer W."/>
            <person name="Kaster A.-K."/>
            <person name="Vollmers J."/>
            <person name="Poulsen M."/>
            <person name="Beemelmanns C."/>
        </authorList>
    </citation>
    <scope>NUCLEOTIDE SEQUENCE [LARGE SCALE GENOMIC DNA]</scope>
    <source>
        <strain evidence="6 7">RB68</strain>
    </source>
</reference>
<feature type="DNA-binding region" description="H-T-H motif" evidence="4">
    <location>
        <begin position="24"/>
        <end position="43"/>
    </location>
</feature>
<keyword evidence="2 4" id="KW-0238">DNA-binding</keyword>
<name>A0A7K0BUW2_9ACTN</name>
<evidence type="ECO:0000313" key="6">
    <source>
        <dbReference type="EMBL" id="MQY04933.1"/>
    </source>
</evidence>
<dbReference type="EMBL" id="WEGH01000002">
    <property type="protein sequence ID" value="MQY04933.1"/>
    <property type="molecule type" value="Genomic_DNA"/>
</dbReference>
<dbReference type="InterPro" id="IPR009057">
    <property type="entry name" value="Homeodomain-like_sf"/>
</dbReference>
<dbReference type="GO" id="GO:0003677">
    <property type="term" value="F:DNA binding"/>
    <property type="evidence" value="ECO:0007669"/>
    <property type="project" value="UniProtKB-UniRule"/>
</dbReference>
<dbReference type="InterPro" id="IPR001647">
    <property type="entry name" value="HTH_TetR"/>
</dbReference>
<sequence length="207" mass="21652">METRVKLLEGALEVLRTRGIAGASARVIAAAAGVNQALVFYHFGTVDDLLVAALGHGAESRVARYRERFAGIDSIGGLVELGRAVREEEQAAGNFTVLAQLLAGGQANPKLAEATAAGLALWTREVEAVLARVLAGTPLAEFVHVGGLARALASSFIGLELYAGVDADAARQATGALDELAMLMSVLDDLGPVVRRAVRARLRRTAR</sequence>
<keyword evidence="1" id="KW-0805">Transcription regulation</keyword>
<dbReference type="RefSeq" id="WP_153533074.1">
    <property type="nucleotide sequence ID" value="NZ_WEGH01000002.1"/>
</dbReference>
<dbReference type="Pfam" id="PF00440">
    <property type="entry name" value="TetR_N"/>
    <property type="match status" value="1"/>
</dbReference>
<organism evidence="6 7">
    <name type="scientific">Actinomadura macrotermitis</name>
    <dbReference type="NCBI Taxonomy" id="2585200"/>
    <lineage>
        <taxon>Bacteria</taxon>
        <taxon>Bacillati</taxon>
        <taxon>Actinomycetota</taxon>
        <taxon>Actinomycetes</taxon>
        <taxon>Streptosporangiales</taxon>
        <taxon>Thermomonosporaceae</taxon>
        <taxon>Actinomadura</taxon>
    </lineage>
</organism>
<dbReference type="AlphaFoldDB" id="A0A7K0BUW2"/>
<dbReference type="PANTHER" id="PTHR47506">
    <property type="entry name" value="TRANSCRIPTIONAL REGULATORY PROTEIN"/>
    <property type="match status" value="1"/>
</dbReference>
<dbReference type="PRINTS" id="PR00455">
    <property type="entry name" value="HTHTETR"/>
</dbReference>
<feature type="domain" description="HTH tetR-type" evidence="5">
    <location>
        <begin position="1"/>
        <end position="61"/>
    </location>
</feature>
<dbReference type="Gene3D" id="1.10.357.10">
    <property type="entry name" value="Tetracycline Repressor, domain 2"/>
    <property type="match status" value="1"/>
</dbReference>